<dbReference type="PROSITE" id="PS51253">
    <property type="entry name" value="HTH_CENPB"/>
    <property type="match status" value="1"/>
</dbReference>
<dbReference type="InterPro" id="IPR006600">
    <property type="entry name" value="HTH_CenpB_DNA-bd_dom"/>
</dbReference>
<dbReference type="AlphaFoldDB" id="F0W7C3"/>
<sequence>MTRSGKRPERQPLRNAQESFTPTQKQKVLDVLSACDNISVFMNAFYPDLPGRTFDSRMKLIYKWRKEAAAIQFLCRTARLAQKEKQRDLGTATILSASCEQQLVVWVNDLRAESVPISSTMLQLQALEIGEKNGIGNFRATPSWQKLFKRRHKFSMRASTRQGQKTPEDSSLIAVQFGELVRRTAQELGVSKIFNAYQSGNCFSIFICFSDVVSNIPKACFYEYLPKRTLAKTGEKTVWVRCSGKEKERATVMLLGDSNGGKYAPTVVFKAKRSVVEETAQENLRVRHGFGRKVWKEVRAIEDATGLSIFGNTTAWWNESLQLQFLAQHFAQRPDMSQAVLLLLDDFSGPVSAKVVAYAKEINVVVLKVPPRFTSVCQTGRCELDEAIQGQDAWPVDRLPETSDPRETAANDDRVQDEESHAHRHCRVD</sequence>
<dbReference type="SMART" id="SM00674">
    <property type="entry name" value="CENPB"/>
    <property type="match status" value="1"/>
</dbReference>
<evidence type="ECO:0000259" key="3">
    <source>
        <dbReference type="PROSITE" id="PS51253"/>
    </source>
</evidence>
<dbReference type="InterPro" id="IPR004875">
    <property type="entry name" value="DDE_SF_endonuclease_dom"/>
</dbReference>
<dbReference type="Gene3D" id="1.10.10.60">
    <property type="entry name" value="Homeodomain-like"/>
    <property type="match status" value="1"/>
</dbReference>
<dbReference type="PANTHER" id="PTHR19303">
    <property type="entry name" value="TRANSPOSON"/>
    <property type="match status" value="1"/>
</dbReference>
<reference evidence="4" key="2">
    <citation type="submission" date="2011-02" db="EMBL/GenBank/DDBJ databases">
        <authorList>
            <person name="MacLean D."/>
        </authorList>
    </citation>
    <scope>NUCLEOTIDE SEQUENCE</scope>
</reference>
<dbReference type="InterPro" id="IPR009057">
    <property type="entry name" value="Homeodomain-like_sf"/>
</dbReference>
<evidence type="ECO:0000313" key="4">
    <source>
        <dbReference type="EMBL" id="CCA17022.1"/>
    </source>
</evidence>
<accession>F0W7C3</accession>
<feature type="compositionally biased region" description="Basic and acidic residues" evidence="2">
    <location>
        <begin position="1"/>
        <end position="12"/>
    </location>
</feature>
<reference evidence="4" key="1">
    <citation type="journal article" date="2011" name="PLoS Biol.">
        <title>Gene gain and loss during evolution of obligate parasitism in the white rust pathogen of Arabidopsis thaliana.</title>
        <authorList>
            <person name="Kemen E."/>
            <person name="Gardiner A."/>
            <person name="Schultz-Larsen T."/>
            <person name="Kemen A.C."/>
            <person name="Balmuth A.L."/>
            <person name="Robert-Seilaniantz A."/>
            <person name="Bailey K."/>
            <person name="Holub E."/>
            <person name="Studholme D.J."/>
            <person name="Maclean D."/>
            <person name="Jones J.D."/>
        </authorList>
    </citation>
    <scope>NUCLEOTIDE SEQUENCE</scope>
</reference>
<dbReference type="EMBL" id="FR824074">
    <property type="protein sequence ID" value="CCA17022.1"/>
    <property type="molecule type" value="Genomic_DNA"/>
</dbReference>
<proteinExistence type="predicted"/>
<dbReference type="Pfam" id="PF03221">
    <property type="entry name" value="HTH_Tnp_Tc5"/>
    <property type="match status" value="1"/>
</dbReference>
<dbReference type="HOGENOM" id="CLU_031434_1_0_1"/>
<gene>
    <name evidence="4" type="primary">AlNc14C29G2743</name>
    <name evidence="4" type="ORF">ALNC14_031650</name>
</gene>
<feature type="region of interest" description="Disordered" evidence="2">
    <location>
        <begin position="1"/>
        <end position="22"/>
    </location>
</feature>
<feature type="compositionally biased region" description="Basic and acidic residues" evidence="2">
    <location>
        <begin position="398"/>
        <end position="429"/>
    </location>
</feature>
<feature type="domain" description="HTH CENPB-type" evidence="3">
    <location>
        <begin position="87"/>
        <end position="158"/>
    </location>
</feature>
<keyword evidence="1" id="KW-0238">DNA-binding</keyword>
<dbReference type="PANTHER" id="PTHR19303:SF57">
    <property type="entry name" value="HTH CENPB-TYPE DOMAIN-CONTAINING PROTEIN"/>
    <property type="match status" value="1"/>
</dbReference>
<protein>
    <submittedName>
        <fullName evidence="4">Uncharacterized protein AlNc14C29G2743</fullName>
    </submittedName>
</protein>
<dbReference type="Pfam" id="PF03184">
    <property type="entry name" value="DDE_1"/>
    <property type="match status" value="1"/>
</dbReference>
<dbReference type="GO" id="GO:0003677">
    <property type="term" value="F:DNA binding"/>
    <property type="evidence" value="ECO:0007669"/>
    <property type="project" value="UniProtKB-KW"/>
</dbReference>
<dbReference type="GO" id="GO:0005634">
    <property type="term" value="C:nucleus"/>
    <property type="evidence" value="ECO:0007669"/>
    <property type="project" value="TreeGrafter"/>
</dbReference>
<dbReference type="InterPro" id="IPR050863">
    <property type="entry name" value="CenT-Element_Derived"/>
</dbReference>
<dbReference type="SUPFAM" id="SSF46689">
    <property type="entry name" value="Homeodomain-like"/>
    <property type="match status" value="1"/>
</dbReference>
<feature type="region of interest" description="Disordered" evidence="2">
    <location>
        <begin position="395"/>
        <end position="429"/>
    </location>
</feature>
<evidence type="ECO:0000256" key="2">
    <source>
        <dbReference type="SAM" id="MobiDB-lite"/>
    </source>
</evidence>
<evidence type="ECO:0000256" key="1">
    <source>
        <dbReference type="ARBA" id="ARBA00023125"/>
    </source>
</evidence>
<name>F0W7C3_9STRA</name>
<organism evidence="4">
    <name type="scientific">Albugo laibachii Nc14</name>
    <dbReference type="NCBI Taxonomy" id="890382"/>
    <lineage>
        <taxon>Eukaryota</taxon>
        <taxon>Sar</taxon>
        <taxon>Stramenopiles</taxon>
        <taxon>Oomycota</taxon>
        <taxon>Peronosporomycetes</taxon>
        <taxon>Albuginales</taxon>
        <taxon>Albuginaceae</taxon>
        <taxon>Albugo</taxon>
    </lineage>
</organism>